<gene>
    <name evidence="1" type="ORF">POPTR_001G214201v4</name>
</gene>
<accession>A0ACC0TL20</accession>
<evidence type="ECO:0000313" key="2">
    <source>
        <dbReference type="Proteomes" id="UP000006729"/>
    </source>
</evidence>
<dbReference type="Proteomes" id="UP000006729">
    <property type="component" value="Chromosome 1"/>
</dbReference>
<proteinExistence type="predicted"/>
<sequence length="116" mass="13504">MIHHIMATRRMDTTMMMVMVITMTTTTIYDDNNNGDMDTGYDDGGGEDFLACRSQQRCKEPEIIRQRQEADITRISTVLSISRNEASLLLRLYGWNVIKVEDEWFGNEEEVRNISY</sequence>
<protein>
    <submittedName>
        <fullName evidence="1">Uncharacterized protein</fullName>
    </submittedName>
</protein>
<reference evidence="1 2" key="1">
    <citation type="journal article" date="2006" name="Science">
        <title>The genome of black cottonwood, Populus trichocarpa (Torr. &amp; Gray).</title>
        <authorList>
            <person name="Tuskan G.A."/>
            <person name="Difazio S."/>
            <person name="Jansson S."/>
            <person name="Bohlmann J."/>
            <person name="Grigoriev I."/>
            <person name="Hellsten U."/>
            <person name="Putnam N."/>
            <person name="Ralph S."/>
            <person name="Rombauts S."/>
            <person name="Salamov A."/>
            <person name="Schein J."/>
            <person name="Sterck L."/>
            <person name="Aerts A."/>
            <person name="Bhalerao R.R."/>
            <person name="Bhalerao R.P."/>
            <person name="Blaudez D."/>
            <person name="Boerjan W."/>
            <person name="Brun A."/>
            <person name="Brunner A."/>
            <person name="Busov V."/>
            <person name="Campbell M."/>
            <person name="Carlson J."/>
            <person name="Chalot M."/>
            <person name="Chapman J."/>
            <person name="Chen G.L."/>
            <person name="Cooper D."/>
            <person name="Coutinho P.M."/>
            <person name="Couturier J."/>
            <person name="Covert S."/>
            <person name="Cronk Q."/>
            <person name="Cunningham R."/>
            <person name="Davis J."/>
            <person name="Degroeve S."/>
            <person name="Dejardin A."/>
            <person name="Depamphilis C."/>
            <person name="Detter J."/>
            <person name="Dirks B."/>
            <person name="Dubchak I."/>
            <person name="Duplessis S."/>
            <person name="Ehlting J."/>
            <person name="Ellis B."/>
            <person name="Gendler K."/>
            <person name="Goodstein D."/>
            <person name="Gribskov M."/>
            <person name="Grimwood J."/>
            <person name="Groover A."/>
            <person name="Gunter L."/>
            <person name="Hamberger B."/>
            <person name="Heinze B."/>
            <person name="Helariutta Y."/>
            <person name="Henrissat B."/>
            <person name="Holligan D."/>
            <person name="Holt R."/>
            <person name="Huang W."/>
            <person name="Islam-Faridi N."/>
            <person name="Jones S."/>
            <person name="Jones-Rhoades M."/>
            <person name="Jorgensen R."/>
            <person name="Joshi C."/>
            <person name="Kangasjarvi J."/>
            <person name="Karlsson J."/>
            <person name="Kelleher C."/>
            <person name="Kirkpatrick R."/>
            <person name="Kirst M."/>
            <person name="Kohler A."/>
            <person name="Kalluri U."/>
            <person name="Larimer F."/>
            <person name="Leebens-Mack J."/>
            <person name="Leple J.C."/>
            <person name="Locascio P."/>
            <person name="Lou Y."/>
            <person name="Lucas S."/>
            <person name="Martin F."/>
            <person name="Montanini B."/>
            <person name="Napoli C."/>
            <person name="Nelson D.R."/>
            <person name="Nelson C."/>
            <person name="Nieminen K."/>
            <person name="Nilsson O."/>
            <person name="Pereda V."/>
            <person name="Peter G."/>
            <person name="Philippe R."/>
            <person name="Pilate G."/>
            <person name="Poliakov A."/>
            <person name="Razumovskaya J."/>
            <person name="Richardson P."/>
            <person name="Rinaldi C."/>
            <person name="Ritland K."/>
            <person name="Rouze P."/>
            <person name="Ryaboy D."/>
            <person name="Schmutz J."/>
            <person name="Schrader J."/>
            <person name="Segerman B."/>
            <person name="Shin H."/>
            <person name="Siddiqui A."/>
            <person name="Sterky F."/>
            <person name="Terry A."/>
            <person name="Tsai C.J."/>
            <person name="Uberbacher E."/>
            <person name="Unneberg P."/>
            <person name="Vahala J."/>
            <person name="Wall K."/>
            <person name="Wessler S."/>
            <person name="Yang G."/>
            <person name="Yin T."/>
            <person name="Douglas C."/>
            <person name="Marra M."/>
            <person name="Sandberg G."/>
            <person name="Van de Peer Y."/>
            <person name="Rokhsar D."/>
        </authorList>
    </citation>
    <scope>NUCLEOTIDE SEQUENCE [LARGE SCALE GENOMIC DNA]</scope>
    <source>
        <strain evidence="2">cv. Nisqually</strain>
    </source>
</reference>
<comment type="caution">
    <text evidence="1">The sequence shown here is derived from an EMBL/GenBank/DDBJ whole genome shotgun (WGS) entry which is preliminary data.</text>
</comment>
<name>A0ACC0TL20_POPTR</name>
<keyword evidence="2" id="KW-1185">Reference proteome</keyword>
<organism evidence="1 2">
    <name type="scientific">Populus trichocarpa</name>
    <name type="common">Western balsam poplar</name>
    <name type="synonym">Populus balsamifera subsp. trichocarpa</name>
    <dbReference type="NCBI Taxonomy" id="3694"/>
    <lineage>
        <taxon>Eukaryota</taxon>
        <taxon>Viridiplantae</taxon>
        <taxon>Streptophyta</taxon>
        <taxon>Embryophyta</taxon>
        <taxon>Tracheophyta</taxon>
        <taxon>Spermatophyta</taxon>
        <taxon>Magnoliopsida</taxon>
        <taxon>eudicotyledons</taxon>
        <taxon>Gunneridae</taxon>
        <taxon>Pentapetalae</taxon>
        <taxon>rosids</taxon>
        <taxon>fabids</taxon>
        <taxon>Malpighiales</taxon>
        <taxon>Salicaceae</taxon>
        <taxon>Saliceae</taxon>
        <taxon>Populus</taxon>
    </lineage>
</organism>
<dbReference type="EMBL" id="CM009290">
    <property type="protein sequence ID" value="KAI9402069.1"/>
    <property type="molecule type" value="Genomic_DNA"/>
</dbReference>
<evidence type="ECO:0000313" key="1">
    <source>
        <dbReference type="EMBL" id="KAI9402069.1"/>
    </source>
</evidence>